<dbReference type="InterPro" id="IPR058637">
    <property type="entry name" value="YknX-like_C"/>
</dbReference>
<dbReference type="PANTHER" id="PTHR30469:SF38">
    <property type="entry name" value="HLYD FAMILY SECRETION PROTEIN"/>
    <property type="match status" value="1"/>
</dbReference>
<feature type="domain" description="YknX-like C-terminal permuted SH3-like" evidence="4">
    <location>
        <begin position="285"/>
        <end position="354"/>
    </location>
</feature>
<comment type="similarity">
    <text evidence="1">Belongs to the membrane fusion protein (MFP) (TC 8.A.1) family.</text>
</comment>
<dbReference type="PANTHER" id="PTHR30469">
    <property type="entry name" value="MULTIDRUG RESISTANCE PROTEIN MDTA"/>
    <property type="match status" value="1"/>
</dbReference>
<dbReference type="Gene3D" id="2.40.30.170">
    <property type="match status" value="1"/>
</dbReference>
<dbReference type="SUPFAM" id="SSF111369">
    <property type="entry name" value="HlyD-like secretion proteins"/>
    <property type="match status" value="1"/>
</dbReference>
<dbReference type="NCBIfam" id="TIGR01730">
    <property type="entry name" value="RND_mfp"/>
    <property type="match status" value="1"/>
</dbReference>
<dbReference type="Pfam" id="PF25989">
    <property type="entry name" value="YknX_C"/>
    <property type="match status" value="1"/>
</dbReference>
<dbReference type="OrthoDB" id="9806939at2"/>
<name>A0A318E1Z1_9GAMM</name>
<evidence type="ECO:0000256" key="3">
    <source>
        <dbReference type="SAM" id="SignalP"/>
    </source>
</evidence>
<evidence type="ECO:0000259" key="4">
    <source>
        <dbReference type="Pfam" id="PF25989"/>
    </source>
</evidence>
<gene>
    <name evidence="5" type="ORF">C8D93_111102</name>
</gene>
<keyword evidence="6" id="KW-1185">Reference proteome</keyword>
<dbReference type="EMBL" id="QICN01000011">
    <property type="protein sequence ID" value="PXV64930.1"/>
    <property type="molecule type" value="Genomic_DNA"/>
</dbReference>
<feature type="signal peptide" evidence="3">
    <location>
        <begin position="1"/>
        <end position="33"/>
    </location>
</feature>
<dbReference type="Gene3D" id="1.10.287.470">
    <property type="entry name" value="Helix hairpin bin"/>
    <property type="match status" value="1"/>
</dbReference>
<sequence length="360" mass="38700">MSITRFFIDSGTAATVRRLLVPAILLAPAGALAQRPPAAVEVIAAEMRELAPTVTATGLVQSRAGADLATAVAGQLSWIAEPGTWVETGDTVARMDVDELRLQRLEQAARVTRSEVALRQAERELERLRASGNAVSRYQLDQAQNTRDLAAADLEIARAALRQTDDRLAKAEIRAPFAGVVSERVRNAGEELARGDVLARLYNTEELEIRLFLPLRHVRAIRPGSVVRVRNAGAESIAQVRAIVPVGDARSQSFEALIDAPQMPAPLAVGHSVHVELPLQAPRQALAVPRDALVIRSDGTAVYRLKDGKTVERVPVKTGVAEGDWVAVEGALSEADPVVVRGAETLHDGDTVHVVERRSA</sequence>
<keyword evidence="2" id="KW-0175">Coiled coil</keyword>
<evidence type="ECO:0000256" key="2">
    <source>
        <dbReference type="SAM" id="Coils"/>
    </source>
</evidence>
<proteinExistence type="inferred from homology"/>
<dbReference type="Proteomes" id="UP000248330">
    <property type="component" value="Unassembled WGS sequence"/>
</dbReference>
<dbReference type="InterPro" id="IPR006143">
    <property type="entry name" value="RND_pump_MFP"/>
</dbReference>
<evidence type="ECO:0000256" key="1">
    <source>
        <dbReference type="ARBA" id="ARBA00009477"/>
    </source>
</evidence>
<comment type="caution">
    <text evidence="5">The sequence shown here is derived from an EMBL/GenBank/DDBJ whole genome shotgun (WGS) entry which is preliminary data.</text>
</comment>
<evidence type="ECO:0000313" key="6">
    <source>
        <dbReference type="Proteomes" id="UP000248330"/>
    </source>
</evidence>
<accession>A0A318E1Z1</accession>
<dbReference type="Gene3D" id="2.40.420.20">
    <property type="match status" value="1"/>
</dbReference>
<dbReference type="GO" id="GO:1990281">
    <property type="term" value="C:efflux pump complex"/>
    <property type="evidence" value="ECO:0007669"/>
    <property type="project" value="TreeGrafter"/>
</dbReference>
<dbReference type="Gene3D" id="2.40.50.100">
    <property type="match status" value="1"/>
</dbReference>
<reference evidence="5 6" key="1">
    <citation type="submission" date="2018-04" db="EMBL/GenBank/DDBJ databases">
        <title>Genomic Encyclopedia of Type Strains, Phase IV (KMG-IV): sequencing the most valuable type-strain genomes for metagenomic binning, comparative biology and taxonomic classification.</title>
        <authorList>
            <person name="Goeker M."/>
        </authorList>
    </citation>
    <scope>NUCLEOTIDE SEQUENCE [LARGE SCALE GENOMIC DNA]</scope>
    <source>
        <strain evidence="5 6">DSM 104150</strain>
    </source>
</reference>
<protein>
    <submittedName>
        <fullName evidence="5">RND family efflux transporter MFP subunit</fullName>
    </submittedName>
</protein>
<dbReference type="GO" id="GO:0015562">
    <property type="term" value="F:efflux transmembrane transporter activity"/>
    <property type="evidence" value="ECO:0007669"/>
    <property type="project" value="TreeGrafter"/>
</dbReference>
<feature type="coiled-coil region" evidence="2">
    <location>
        <begin position="111"/>
        <end position="174"/>
    </location>
</feature>
<evidence type="ECO:0000313" key="5">
    <source>
        <dbReference type="EMBL" id="PXV64930.1"/>
    </source>
</evidence>
<keyword evidence="3" id="KW-0732">Signal</keyword>
<organism evidence="5 6">
    <name type="scientific">Sinimarinibacterium flocculans</name>
    <dbReference type="NCBI Taxonomy" id="985250"/>
    <lineage>
        <taxon>Bacteria</taxon>
        <taxon>Pseudomonadati</taxon>
        <taxon>Pseudomonadota</taxon>
        <taxon>Gammaproteobacteria</taxon>
        <taxon>Nevskiales</taxon>
        <taxon>Nevskiaceae</taxon>
        <taxon>Sinimarinibacterium</taxon>
    </lineage>
</organism>
<feature type="chain" id="PRO_5016440180" evidence="3">
    <location>
        <begin position="34"/>
        <end position="360"/>
    </location>
</feature>
<dbReference type="RefSeq" id="WP_110266475.1">
    <property type="nucleotide sequence ID" value="NZ_CAKZQT010000005.1"/>
</dbReference>
<dbReference type="AlphaFoldDB" id="A0A318E1Z1"/>